<dbReference type="PROSITE" id="PS50076">
    <property type="entry name" value="DNAJ_2"/>
    <property type="match status" value="1"/>
</dbReference>
<dbReference type="PRINTS" id="PR00625">
    <property type="entry name" value="JDOMAIN"/>
</dbReference>
<dbReference type="GO" id="GO:0051787">
    <property type="term" value="F:misfolded protein binding"/>
    <property type="evidence" value="ECO:0007669"/>
    <property type="project" value="EnsemblFungi"/>
</dbReference>
<dbReference type="OrthoDB" id="550424at2759"/>
<sequence length="358" mass="38046">MVKETKLYDMLGVQPTANETELKKGYRKAALKYHPDKPSGNAEKFKEISEAFEILNDAQKREIYDTYGLEAARNGGPAFGGAGPGGAGGHPGAGFGGAHAFSNEDAFNIFSQFFGGGASSGGASPFGGFGGGEDAFGGGFSSGFPGGSHGGFSAGGFPGGTSFRSSGGGMPGGFQSGASSPPPEEKTVQVNLPVNLEDLFQGKKKSFKITRKGPGGTSEKQQVDIQLRPGWKAGTKITYKNEGDYNPQTGRRQTMQFILQEKPHEHYTRDGNDLIYSLPLSFKESLLGFNKTIQTIDGRTLPISRIQPVQPSDVSTYPGQGMPIAKTPTQRGDLIVKYKIDYPVTLSTSQRSAIMENF</sequence>
<dbReference type="GO" id="GO:0005730">
    <property type="term" value="C:nucleolus"/>
    <property type="evidence" value="ECO:0007669"/>
    <property type="project" value="EnsemblFungi"/>
</dbReference>
<dbReference type="InterPro" id="IPR018253">
    <property type="entry name" value="DnaJ_domain_CS"/>
</dbReference>
<dbReference type="GO" id="GO:0009267">
    <property type="term" value="P:cellular response to starvation"/>
    <property type="evidence" value="ECO:0007669"/>
    <property type="project" value="EnsemblFungi"/>
</dbReference>
<keyword evidence="5" id="KW-1185">Reference proteome</keyword>
<protein>
    <submittedName>
        <fullName evidence="4">LADA_0H15742g1_1</fullName>
    </submittedName>
</protein>
<dbReference type="SUPFAM" id="SSF49493">
    <property type="entry name" value="HSP40/DnaJ peptide-binding domain"/>
    <property type="match status" value="2"/>
</dbReference>
<proteinExistence type="predicted"/>
<organism evidence="4 5">
    <name type="scientific">Lachancea dasiensis</name>
    <dbReference type="NCBI Taxonomy" id="1072105"/>
    <lineage>
        <taxon>Eukaryota</taxon>
        <taxon>Fungi</taxon>
        <taxon>Dikarya</taxon>
        <taxon>Ascomycota</taxon>
        <taxon>Saccharomycotina</taxon>
        <taxon>Saccharomycetes</taxon>
        <taxon>Saccharomycetales</taxon>
        <taxon>Saccharomycetaceae</taxon>
        <taxon>Lachancea</taxon>
    </lineage>
</organism>
<dbReference type="Pfam" id="PF01556">
    <property type="entry name" value="DnaJ_C"/>
    <property type="match status" value="1"/>
</dbReference>
<dbReference type="InterPro" id="IPR036869">
    <property type="entry name" value="J_dom_sf"/>
</dbReference>
<dbReference type="EMBL" id="LT598461">
    <property type="protein sequence ID" value="SCU98849.1"/>
    <property type="molecule type" value="Genomic_DNA"/>
</dbReference>
<dbReference type="PANTHER" id="PTHR24078:SF553">
    <property type="entry name" value="DNAJ HOMOLOG SUBFAMILY B MEMBER 5"/>
    <property type="match status" value="1"/>
</dbReference>
<dbReference type="GO" id="GO:0072671">
    <property type="term" value="P:mitochondria-associated ubiquitin-dependent protein catabolic process"/>
    <property type="evidence" value="ECO:0007669"/>
    <property type="project" value="EnsemblFungi"/>
</dbReference>
<dbReference type="GO" id="GO:0006457">
    <property type="term" value="P:protein folding"/>
    <property type="evidence" value="ECO:0007669"/>
    <property type="project" value="EnsemblFungi"/>
</dbReference>
<feature type="domain" description="J" evidence="3">
    <location>
        <begin position="6"/>
        <end position="68"/>
    </location>
</feature>
<dbReference type="SMART" id="SM00271">
    <property type="entry name" value="DnaJ"/>
    <property type="match status" value="1"/>
</dbReference>
<dbReference type="InterPro" id="IPR001623">
    <property type="entry name" value="DnaJ_domain"/>
</dbReference>
<dbReference type="InterPro" id="IPR051339">
    <property type="entry name" value="DnaJ_subfamily_B"/>
</dbReference>
<evidence type="ECO:0000256" key="2">
    <source>
        <dbReference type="SAM" id="MobiDB-lite"/>
    </source>
</evidence>
<dbReference type="GO" id="GO:0071630">
    <property type="term" value="P:nuclear protein quality control by the ubiquitin-proteasome system"/>
    <property type="evidence" value="ECO:0007669"/>
    <property type="project" value="EnsemblFungi"/>
</dbReference>
<name>A0A1G4K4Y4_9SACH</name>
<gene>
    <name evidence="4" type="ORF">LADA_0H15742G</name>
</gene>
<dbReference type="GO" id="GO:0070843">
    <property type="term" value="P:misfolded protein transport"/>
    <property type="evidence" value="ECO:0007669"/>
    <property type="project" value="EnsemblFungi"/>
</dbReference>
<dbReference type="STRING" id="1266660.A0A1G4K4Y4"/>
<dbReference type="SUPFAM" id="SSF46565">
    <property type="entry name" value="Chaperone J-domain"/>
    <property type="match status" value="1"/>
</dbReference>
<evidence type="ECO:0000259" key="3">
    <source>
        <dbReference type="PROSITE" id="PS50076"/>
    </source>
</evidence>
<dbReference type="FunFam" id="2.60.260.20:FF:000013">
    <property type="entry name" value="DnaJ subfamily B member 11"/>
    <property type="match status" value="1"/>
</dbReference>
<dbReference type="InterPro" id="IPR002939">
    <property type="entry name" value="DnaJ_C"/>
</dbReference>
<keyword evidence="1" id="KW-0143">Chaperone</keyword>
<dbReference type="GO" id="GO:0022627">
    <property type="term" value="C:cytosolic small ribosomal subunit"/>
    <property type="evidence" value="ECO:0007669"/>
    <property type="project" value="EnsemblFungi"/>
</dbReference>
<reference evidence="4 5" key="1">
    <citation type="submission" date="2016-03" db="EMBL/GenBank/DDBJ databases">
        <authorList>
            <person name="Devillers H."/>
        </authorList>
    </citation>
    <scope>NUCLEOTIDE SEQUENCE [LARGE SCALE GENOMIC DNA]</scope>
    <source>
        <strain evidence="4">CBS 10888</strain>
    </source>
</reference>
<dbReference type="FunFam" id="2.60.260.20:FF:000002">
    <property type="entry name" value="Dnaj homolog subfamily b member"/>
    <property type="match status" value="1"/>
</dbReference>
<feature type="compositionally biased region" description="Gly residues" evidence="2">
    <location>
        <begin position="166"/>
        <end position="175"/>
    </location>
</feature>
<dbReference type="Pfam" id="PF00226">
    <property type="entry name" value="DnaJ"/>
    <property type="match status" value="1"/>
</dbReference>
<dbReference type="Gene3D" id="2.60.260.20">
    <property type="entry name" value="Urease metallochaperone UreE, N-terminal domain"/>
    <property type="match status" value="2"/>
</dbReference>
<dbReference type="FunFam" id="1.10.287.110:FF:000092">
    <property type="entry name" value="Type II HSP40 co-chaperone"/>
    <property type="match status" value="1"/>
</dbReference>
<dbReference type="GO" id="GO:0051087">
    <property type="term" value="F:protein-folding chaperone binding"/>
    <property type="evidence" value="ECO:0007669"/>
    <property type="project" value="TreeGrafter"/>
</dbReference>
<evidence type="ECO:0000313" key="5">
    <source>
        <dbReference type="Proteomes" id="UP000190274"/>
    </source>
</evidence>
<evidence type="ECO:0000256" key="1">
    <source>
        <dbReference type="ARBA" id="ARBA00023186"/>
    </source>
</evidence>
<dbReference type="GO" id="GO:0140453">
    <property type="term" value="C:protein aggregate center"/>
    <property type="evidence" value="ECO:0007669"/>
    <property type="project" value="EnsemblFungi"/>
</dbReference>
<evidence type="ECO:0000313" key="4">
    <source>
        <dbReference type="EMBL" id="SCU98849.1"/>
    </source>
</evidence>
<dbReference type="AlphaFoldDB" id="A0A1G4K4Y4"/>
<dbReference type="PROSITE" id="PS00636">
    <property type="entry name" value="DNAJ_1"/>
    <property type="match status" value="1"/>
</dbReference>
<feature type="region of interest" description="Disordered" evidence="2">
    <location>
        <begin position="151"/>
        <end position="186"/>
    </location>
</feature>
<dbReference type="PANTHER" id="PTHR24078">
    <property type="entry name" value="DNAJ HOMOLOG SUBFAMILY C MEMBER"/>
    <property type="match status" value="1"/>
</dbReference>
<dbReference type="GO" id="GO:0035719">
    <property type="term" value="P:tRNA import into nucleus"/>
    <property type="evidence" value="ECO:0007669"/>
    <property type="project" value="EnsemblFungi"/>
</dbReference>
<dbReference type="GO" id="GO:0051082">
    <property type="term" value="F:unfolded protein binding"/>
    <property type="evidence" value="ECO:0007669"/>
    <property type="project" value="InterPro"/>
</dbReference>
<dbReference type="GO" id="GO:0006413">
    <property type="term" value="P:translational initiation"/>
    <property type="evidence" value="ECO:0007669"/>
    <property type="project" value="EnsemblFungi"/>
</dbReference>
<dbReference type="CDD" id="cd06257">
    <property type="entry name" value="DnaJ"/>
    <property type="match status" value="1"/>
</dbReference>
<accession>A0A1G4K4Y4</accession>
<dbReference type="GO" id="GO:0002236">
    <property type="term" value="P:detection of misfolded protein"/>
    <property type="evidence" value="ECO:0007669"/>
    <property type="project" value="EnsemblFungi"/>
</dbReference>
<dbReference type="InterPro" id="IPR008971">
    <property type="entry name" value="HSP40/DnaJ_pept-bd"/>
</dbReference>
<dbReference type="CDD" id="cd10747">
    <property type="entry name" value="DnaJ_C"/>
    <property type="match status" value="1"/>
</dbReference>
<dbReference type="Gene3D" id="1.10.287.110">
    <property type="entry name" value="DnaJ domain"/>
    <property type="match status" value="1"/>
</dbReference>
<dbReference type="GO" id="GO:0034605">
    <property type="term" value="P:cellular response to heat"/>
    <property type="evidence" value="ECO:0007669"/>
    <property type="project" value="EnsemblFungi"/>
</dbReference>
<dbReference type="Proteomes" id="UP000190274">
    <property type="component" value="Chromosome H"/>
</dbReference>